<dbReference type="InterPro" id="IPR036291">
    <property type="entry name" value="NAD(P)-bd_dom_sf"/>
</dbReference>
<accession>A0A5J4RYS0</accession>
<dbReference type="InterPro" id="IPR051317">
    <property type="entry name" value="Gfo/Idh/MocA_oxidoreduct"/>
</dbReference>
<evidence type="ECO:0000313" key="4">
    <source>
        <dbReference type="EMBL" id="KAA6338201.1"/>
    </source>
</evidence>
<reference evidence="4" key="1">
    <citation type="submission" date="2019-03" db="EMBL/GenBank/DDBJ databases">
        <title>Single cell metagenomics reveals metabolic interactions within the superorganism composed of flagellate Streblomastix strix and complex community of Bacteroidetes bacteria on its surface.</title>
        <authorList>
            <person name="Treitli S.C."/>
            <person name="Kolisko M."/>
            <person name="Husnik F."/>
            <person name="Keeling P."/>
            <person name="Hampl V."/>
        </authorList>
    </citation>
    <scope>NUCLEOTIDE SEQUENCE</scope>
    <source>
        <strain evidence="4">STM</strain>
    </source>
</reference>
<dbReference type="SUPFAM" id="SSF51735">
    <property type="entry name" value="NAD(P)-binding Rossmann-fold domains"/>
    <property type="match status" value="1"/>
</dbReference>
<dbReference type="PANTHER" id="PTHR43708">
    <property type="entry name" value="CONSERVED EXPRESSED OXIDOREDUCTASE (EUROFUNG)"/>
    <property type="match status" value="1"/>
</dbReference>
<dbReference type="InterPro" id="IPR000683">
    <property type="entry name" value="Gfo/Idh/MocA-like_OxRdtase_N"/>
</dbReference>
<comment type="similarity">
    <text evidence="1">Belongs to the Gfo/Idh/MocA family.</text>
</comment>
<dbReference type="Pfam" id="PF01408">
    <property type="entry name" value="GFO_IDH_MocA"/>
    <property type="match status" value="1"/>
</dbReference>
<organism evidence="4">
    <name type="scientific">termite gut metagenome</name>
    <dbReference type="NCBI Taxonomy" id="433724"/>
    <lineage>
        <taxon>unclassified sequences</taxon>
        <taxon>metagenomes</taxon>
        <taxon>organismal metagenomes</taxon>
    </lineage>
</organism>
<evidence type="ECO:0000256" key="1">
    <source>
        <dbReference type="ARBA" id="ARBA00010928"/>
    </source>
</evidence>
<comment type="caution">
    <text evidence="4">The sequence shown here is derived from an EMBL/GenBank/DDBJ whole genome shotgun (WGS) entry which is preliminary data.</text>
</comment>
<dbReference type="PANTHER" id="PTHR43708:SF5">
    <property type="entry name" value="CONSERVED EXPRESSED OXIDOREDUCTASE (EUROFUNG)-RELATED"/>
    <property type="match status" value="1"/>
</dbReference>
<feature type="domain" description="Gfo/Idh/MocA-like oxidoreductase N-terminal" evidence="3">
    <location>
        <begin position="55"/>
        <end position="146"/>
    </location>
</feature>
<evidence type="ECO:0000259" key="3">
    <source>
        <dbReference type="Pfam" id="PF01408"/>
    </source>
</evidence>
<protein>
    <recommendedName>
        <fullName evidence="3">Gfo/Idh/MocA-like oxidoreductase N-terminal domain-containing protein</fullName>
    </recommendedName>
</protein>
<evidence type="ECO:0000256" key="2">
    <source>
        <dbReference type="ARBA" id="ARBA00023002"/>
    </source>
</evidence>
<dbReference type="Gene3D" id="3.40.50.720">
    <property type="entry name" value="NAD(P)-binding Rossmann-like Domain"/>
    <property type="match status" value="1"/>
</dbReference>
<keyword evidence="2" id="KW-0560">Oxidoreductase</keyword>
<dbReference type="EMBL" id="SNRY01000635">
    <property type="protein sequence ID" value="KAA6338201.1"/>
    <property type="molecule type" value="Genomic_DNA"/>
</dbReference>
<dbReference type="GO" id="GO:0016491">
    <property type="term" value="F:oxidoreductase activity"/>
    <property type="evidence" value="ECO:0007669"/>
    <property type="project" value="UniProtKB-KW"/>
</dbReference>
<sequence>MKKLGIIGLSKGNGHPYSWSAIFNGYNHKFIDNCPFSVIPEYLKKETFPESFLSDKAEVTHIWTQSSQISKSISEFSNIPYVVNHITDMIGHIDGVLLARDDAETHFELAKPFLEAGLFVFIDKPLAYSVSEAEQIFNLARFDNQIFTCSSLRYAKELDIRENNFSFVRASINNSWEKYGIHVLEPIVNMFPHRGELINVVNSGTDNINIVTVKWQNLLACINVLGHLFTPTEIELFGDQKKSIRFLDTFYAFKKSLSIFIDIMEGKQKSINKNETMEIISIIEKGRKNG</sequence>
<gene>
    <name evidence="4" type="ORF">EZS27_013767</name>
</gene>
<dbReference type="AlphaFoldDB" id="A0A5J4RYS0"/>
<proteinExistence type="inferred from homology"/>
<dbReference type="GO" id="GO:0000166">
    <property type="term" value="F:nucleotide binding"/>
    <property type="evidence" value="ECO:0007669"/>
    <property type="project" value="InterPro"/>
</dbReference>
<name>A0A5J4RYS0_9ZZZZ</name>